<proteinExistence type="predicted"/>
<organism evidence="1 2">
    <name type="scientific">Portunus trituberculatus</name>
    <name type="common">Swimming crab</name>
    <name type="synonym">Neptunus trituberculatus</name>
    <dbReference type="NCBI Taxonomy" id="210409"/>
    <lineage>
        <taxon>Eukaryota</taxon>
        <taxon>Metazoa</taxon>
        <taxon>Ecdysozoa</taxon>
        <taxon>Arthropoda</taxon>
        <taxon>Crustacea</taxon>
        <taxon>Multicrustacea</taxon>
        <taxon>Malacostraca</taxon>
        <taxon>Eumalacostraca</taxon>
        <taxon>Eucarida</taxon>
        <taxon>Decapoda</taxon>
        <taxon>Pleocyemata</taxon>
        <taxon>Brachyura</taxon>
        <taxon>Eubrachyura</taxon>
        <taxon>Portunoidea</taxon>
        <taxon>Portunidae</taxon>
        <taxon>Portuninae</taxon>
        <taxon>Portunus</taxon>
    </lineage>
</organism>
<protein>
    <submittedName>
        <fullName evidence="1">Uncharacterized protein</fullName>
    </submittedName>
</protein>
<sequence length="59" mass="6714">MGSRRVTRGKTTCQLLCRCLHHESDAQEESRACEATLQFAPDALIDNNGQFYLDLRLET</sequence>
<dbReference type="AlphaFoldDB" id="A0A5B7HKA1"/>
<reference evidence="1 2" key="1">
    <citation type="submission" date="2019-05" db="EMBL/GenBank/DDBJ databases">
        <title>Another draft genome of Portunus trituberculatus and its Hox gene families provides insights of decapod evolution.</title>
        <authorList>
            <person name="Jeong J.-H."/>
            <person name="Song I."/>
            <person name="Kim S."/>
            <person name="Choi T."/>
            <person name="Kim D."/>
            <person name="Ryu S."/>
            <person name="Kim W."/>
        </authorList>
    </citation>
    <scope>NUCLEOTIDE SEQUENCE [LARGE SCALE GENOMIC DNA]</scope>
    <source>
        <tissue evidence="1">Muscle</tissue>
    </source>
</reference>
<evidence type="ECO:0000313" key="2">
    <source>
        <dbReference type="Proteomes" id="UP000324222"/>
    </source>
</evidence>
<keyword evidence="2" id="KW-1185">Reference proteome</keyword>
<name>A0A5B7HKA1_PORTR</name>
<comment type="caution">
    <text evidence="1">The sequence shown here is derived from an EMBL/GenBank/DDBJ whole genome shotgun (WGS) entry which is preliminary data.</text>
</comment>
<accession>A0A5B7HKA1</accession>
<gene>
    <name evidence="1" type="ORF">E2C01_064420</name>
</gene>
<dbReference type="EMBL" id="VSRR010030685">
    <property type="protein sequence ID" value="MPC70179.1"/>
    <property type="molecule type" value="Genomic_DNA"/>
</dbReference>
<dbReference type="Proteomes" id="UP000324222">
    <property type="component" value="Unassembled WGS sequence"/>
</dbReference>
<evidence type="ECO:0000313" key="1">
    <source>
        <dbReference type="EMBL" id="MPC70179.1"/>
    </source>
</evidence>